<dbReference type="OrthoDB" id="8886194at2"/>
<accession>A0A378I6A7</accession>
<dbReference type="EMBL" id="UGNW01000001">
    <property type="protein sequence ID" value="STX30276.1"/>
    <property type="molecule type" value="Genomic_DNA"/>
</dbReference>
<keyword evidence="4" id="KW-1185">Reference proteome</keyword>
<feature type="transmembrane region" description="Helical" evidence="1">
    <location>
        <begin position="103"/>
        <end position="124"/>
    </location>
</feature>
<keyword evidence="1" id="KW-0472">Membrane</keyword>
<reference evidence="3 5" key="2">
    <citation type="submission" date="2018-06" db="EMBL/GenBank/DDBJ databases">
        <authorList>
            <consortium name="Pathogen Informatics"/>
            <person name="Doyle S."/>
        </authorList>
    </citation>
    <scope>NUCLEOTIDE SEQUENCE [LARGE SCALE GENOMIC DNA]</scope>
    <source>
        <strain evidence="3 5">NCTC12437</strain>
    </source>
</reference>
<keyword evidence="1" id="KW-0812">Transmembrane</keyword>
<feature type="transmembrane region" description="Helical" evidence="1">
    <location>
        <begin position="305"/>
        <end position="323"/>
    </location>
</feature>
<dbReference type="EMBL" id="LNXT01000044">
    <property type="protein sequence ID" value="KTC68738.1"/>
    <property type="molecule type" value="Genomic_DNA"/>
</dbReference>
<feature type="transmembrane region" description="Helical" evidence="1">
    <location>
        <begin position="276"/>
        <end position="293"/>
    </location>
</feature>
<dbReference type="STRING" id="28083.Lbir_2271"/>
<name>A0A378I6A7_9GAMM</name>
<proteinExistence type="predicted"/>
<feature type="transmembrane region" description="Helical" evidence="1">
    <location>
        <begin position="237"/>
        <end position="256"/>
    </location>
</feature>
<dbReference type="RefSeq" id="WP_058524282.1">
    <property type="nucleotide sequence ID" value="NZ_CAAAHV010000020.1"/>
</dbReference>
<gene>
    <name evidence="2" type="ORF">Lbir_2271</name>
    <name evidence="3" type="ORF">NCTC12437_00029</name>
</gene>
<dbReference type="Proteomes" id="UP000054735">
    <property type="component" value="Unassembled WGS sequence"/>
</dbReference>
<evidence type="ECO:0000313" key="5">
    <source>
        <dbReference type="Proteomes" id="UP000255066"/>
    </source>
</evidence>
<evidence type="ECO:0000313" key="4">
    <source>
        <dbReference type="Proteomes" id="UP000054735"/>
    </source>
</evidence>
<feature type="transmembrane region" description="Helical" evidence="1">
    <location>
        <begin position="131"/>
        <end position="147"/>
    </location>
</feature>
<dbReference type="Proteomes" id="UP000255066">
    <property type="component" value="Unassembled WGS sequence"/>
</dbReference>
<reference evidence="2 4" key="1">
    <citation type="submission" date="2015-11" db="EMBL/GenBank/DDBJ databases">
        <title>Genomic analysis of 38 Legionella species identifies large and diverse effector repertoires.</title>
        <authorList>
            <person name="Burstein D."/>
            <person name="Amaro F."/>
            <person name="Zusman T."/>
            <person name="Lifshitz Z."/>
            <person name="Cohen O."/>
            <person name="Gilbert J.A."/>
            <person name="Pupko T."/>
            <person name="Shuman H.A."/>
            <person name="Segal G."/>
        </authorList>
    </citation>
    <scope>NUCLEOTIDE SEQUENCE [LARGE SCALE GENOMIC DNA]</scope>
    <source>
        <strain evidence="2 4">CDC#1407-AL-14</strain>
    </source>
</reference>
<dbReference type="AlphaFoldDB" id="A0A378I6A7"/>
<keyword evidence="1" id="KW-1133">Transmembrane helix</keyword>
<feature type="transmembrane region" description="Helical" evidence="1">
    <location>
        <begin position="153"/>
        <end position="174"/>
    </location>
</feature>
<sequence>MLDYFRNTRTTTDKKNKLSKASAFTNQPIFSFLLCSTILTSLLWLPFGIRLNGLIEEWGLLGVFTNHGVFFAATPGSLLSGHAARPLTLLPQAIAYFLDSDSFVYWNLMLYLSLILKGTAASYIVWRITNSFRWALFMGPFMLVYPADSMQLSFRALHINWALALSLSGCCLLFKALDAKRRSTETFHSAVSALIFLMALAMYEASFAYIIFPFALIIGQKGIVAGFQIFWRKKNVVLIWLLAPLAYLVYATYVVSHGNTYQQSFSANQDLLIANFPKLFSIGLLRSVLGGWVDATLICFRELSWTAYIYLFIACSLIFAFLYGSQTTLRQVNHEHCSGGTLIRMSVICLFLIICGYSPYIFSLSHLYISQRTFLFATPAAAMFWIFLLLLLSKASSRLANGFSFIMLFIGLGAGLFQFHHYVQLSTVQTHILADIVDHFDGKMEKDNTLLIRDKSNLLDQIWMFYSTNLQGALAYMYGHPFENLQICSEPGHYWLLIDTVNRPGQCIEKEQSWVFSYPEPVRYNGKVVGSKPPVLVIPKERITAITIDASAATRPAAGSVNYDTKNNPHFIKKYNKILAEQRWPQYFNSFFNTTPPDRYKWGFGDWWNLDLPTAGIGWRGAEWTVGNFKHSSGAWKTQENSALRFQLEPSKHRYRLAGLVDSIISDEIRSSIMLVINKHAIKPEWIDTNEFIADLPSDYLKNGSNLLVISSKVDMDYFGLSFRLLNIELAPMDDRQKEQL</sequence>
<feature type="transmembrane region" description="Helical" evidence="1">
    <location>
        <begin position="29"/>
        <end position="47"/>
    </location>
</feature>
<evidence type="ECO:0008006" key="6">
    <source>
        <dbReference type="Google" id="ProtNLM"/>
    </source>
</evidence>
<feature type="transmembrane region" description="Helical" evidence="1">
    <location>
        <begin position="374"/>
        <end position="393"/>
    </location>
</feature>
<feature type="transmembrane region" description="Helical" evidence="1">
    <location>
        <begin position="343"/>
        <end position="362"/>
    </location>
</feature>
<evidence type="ECO:0000313" key="3">
    <source>
        <dbReference type="EMBL" id="STX30276.1"/>
    </source>
</evidence>
<organism evidence="3 5">
    <name type="scientific">Legionella birminghamensis</name>
    <dbReference type="NCBI Taxonomy" id="28083"/>
    <lineage>
        <taxon>Bacteria</taxon>
        <taxon>Pseudomonadati</taxon>
        <taxon>Pseudomonadota</taxon>
        <taxon>Gammaproteobacteria</taxon>
        <taxon>Legionellales</taxon>
        <taxon>Legionellaceae</taxon>
        <taxon>Legionella</taxon>
    </lineage>
</organism>
<evidence type="ECO:0000313" key="2">
    <source>
        <dbReference type="EMBL" id="KTC68738.1"/>
    </source>
</evidence>
<feature type="transmembrane region" description="Helical" evidence="1">
    <location>
        <begin position="399"/>
        <end position="417"/>
    </location>
</feature>
<evidence type="ECO:0000256" key="1">
    <source>
        <dbReference type="SAM" id="Phobius"/>
    </source>
</evidence>
<protein>
    <recommendedName>
        <fullName evidence="6">Transmembrane protein</fullName>
    </recommendedName>
</protein>